<evidence type="ECO:0000256" key="2">
    <source>
        <dbReference type="ARBA" id="ARBA00008799"/>
    </source>
</evidence>
<dbReference type="NCBIfam" id="NF011071">
    <property type="entry name" value="PRK14501.1"/>
    <property type="match status" value="1"/>
</dbReference>
<evidence type="ECO:0000256" key="1">
    <source>
        <dbReference type="ARBA" id="ARBA00006330"/>
    </source>
</evidence>
<gene>
    <name evidence="3" type="ORF">LX87_04010</name>
</gene>
<reference evidence="3 4" key="1">
    <citation type="submission" date="2018-06" db="EMBL/GenBank/DDBJ databases">
        <title>Genomic Encyclopedia of Archaeal and Bacterial Type Strains, Phase II (KMG-II): from individual species to whole genera.</title>
        <authorList>
            <person name="Goeker M."/>
        </authorList>
    </citation>
    <scope>NUCLEOTIDE SEQUENCE [LARGE SCALE GENOMIC DNA]</scope>
    <source>
        <strain evidence="3 4">DSM 21851</strain>
    </source>
</reference>
<evidence type="ECO:0000313" key="4">
    <source>
        <dbReference type="Proteomes" id="UP000248790"/>
    </source>
</evidence>
<dbReference type="Gene3D" id="3.40.50.2000">
    <property type="entry name" value="Glycogen Phosphorylase B"/>
    <property type="match status" value="2"/>
</dbReference>
<evidence type="ECO:0000313" key="3">
    <source>
        <dbReference type="EMBL" id="RAJ94126.1"/>
    </source>
</evidence>
<dbReference type="GO" id="GO:0005829">
    <property type="term" value="C:cytosol"/>
    <property type="evidence" value="ECO:0007669"/>
    <property type="project" value="TreeGrafter"/>
</dbReference>
<dbReference type="InterPro" id="IPR023214">
    <property type="entry name" value="HAD_sf"/>
</dbReference>
<dbReference type="Gene3D" id="3.40.50.1000">
    <property type="entry name" value="HAD superfamily/HAD-like"/>
    <property type="match status" value="1"/>
</dbReference>
<dbReference type="EMBL" id="QLMC01000005">
    <property type="protein sequence ID" value="RAJ94126.1"/>
    <property type="molecule type" value="Genomic_DNA"/>
</dbReference>
<comment type="caution">
    <text evidence="3">The sequence shown here is derived from an EMBL/GenBank/DDBJ whole genome shotgun (WGS) entry which is preliminary data.</text>
</comment>
<dbReference type="AlphaFoldDB" id="A0A327WQA5"/>
<dbReference type="CDD" id="cd01627">
    <property type="entry name" value="HAD_TPP"/>
    <property type="match status" value="1"/>
</dbReference>
<dbReference type="RefSeq" id="WP_111630046.1">
    <property type="nucleotide sequence ID" value="NZ_QLMC01000005.1"/>
</dbReference>
<dbReference type="InterPro" id="IPR001830">
    <property type="entry name" value="Glyco_trans_20"/>
</dbReference>
<sequence length="735" mass="83533">MKNNRLVIISHRLPFSFKTENRVTTLKPSAGGLVTAVKSLDLSSFAEKPVWIGCADFTQRTWDKHQGLVDDSFQYIPIFIDKQTHKSFYNGFSNSVLWPLFHYFSTYVDYHDEYFKAYQLVNETVCEKVMEVLKPNDLIWVHDYHFIPLPQLIRERQPDARLGFFLHIPFPSYELMRLLPRACRTYLLNGLLGADLVGFHTSDYRLHFLQSVQMALGQSTTLGKVACGDRVIETGVFPIGINYALYNEAYHQPEVEQERQQLLTSYPGKLIFSVDRLDYSKGVLQRLDALEAFLNQYPQWREQIVFLLVVIPSRDEILTYSERKQMIEQAVGRINGKFATLTWLPVVYRYAPLSFPQLLASYSACDVAMITPLRDGMNLVAKEFVASRQDQRGVLVLSELTGAANELGEALLVNPLDEYEVAEGLKQALEMPPEEQARRLAAMQQRIAFYDVKKWASDFIQLLLNTQSANPVGRGLTLTGKTRSSLLTAYSKAKSRLLLLDYDGTLAEFVSEPELASPSAAVLETLDKLAQMPGNKVVIISGRDRETLENWFGRLPIDLVAEHGACQKQNGSWEVNNRDETHWKASVRPHLEEVVNRCAGSFIEEKATTLAWHYRNAEERIGFERSRELLFTLTQLLPHGLRVLDGHKVVEIKSVDWDKGKLAERLIAANPYDFVLAIGDDQTDEDMLAVLTEKHHYPIKVGEGATVAAFRVSDVGQVLTLLNAFVKHPDSERVR</sequence>
<protein>
    <submittedName>
        <fullName evidence="3">Trehalose 6-phosphate synthase/phosphatase</fullName>
    </submittedName>
</protein>
<keyword evidence="4" id="KW-1185">Reference proteome</keyword>
<dbReference type="NCBIfam" id="TIGR01484">
    <property type="entry name" value="HAD-SF-IIB"/>
    <property type="match status" value="1"/>
</dbReference>
<comment type="similarity">
    <text evidence="2">Belongs to the glycosyltransferase 20 family.</text>
</comment>
<proteinExistence type="inferred from homology"/>
<dbReference type="SUPFAM" id="SSF56784">
    <property type="entry name" value="HAD-like"/>
    <property type="match status" value="1"/>
</dbReference>
<dbReference type="InterPro" id="IPR006379">
    <property type="entry name" value="HAD-SF_hydro_IIB"/>
</dbReference>
<name>A0A327WQA5_LARAB</name>
<dbReference type="Pfam" id="PF02358">
    <property type="entry name" value="Trehalose_PPase"/>
    <property type="match status" value="1"/>
</dbReference>
<dbReference type="PANTHER" id="PTHR10788:SF106">
    <property type="entry name" value="BCDNA.GH08860"/>
    <property type="match status" value="1"/>
</dbReference>
<dbReference type="NCBIfam" id="TIGR00685">
    <property type="entry name" value="T6PP"/>
    <property type="match status" value="1"/>
</dbReference>
<dbReference type="CDD" id="cd03788">
    <property type="entry name" value="GT20_TPS"/>
    <property type="match status" value="1"/>
</dbReference>
<accession>A0A327WQA5</accession>
<dbReference type="GO" id="GO:0004805">
    <property type="term" value="F:trehalose-phosphatase activity"/>
    <property type="evidence" value="ECO:0007669"/>
    <property type="project" value="TreeGrafter"/>
</dbReference>
<dbReference type="InterPro" id="IPR036412">
    <property type="entry name" value="HAD-like_sf"/>
</dbReference>
<dbReference type="GO" id="GO:0003825">
    <property type="term" value="F:alpha,alpha-trehalose-phosphate synthase (UDP-forming) activity"/>
    <property type="evidence" value="ECO:0007669"/>
    <property type="project" value="TreeGrafter"/>
</dbReference>
<dbReference type="PANTHER" id="PTHR10788">
    <property type="entry name" value="TREHALOSE-6-PHOSPHATE SYNTHASE"/>
    <property type="match status" value="1"/>
</dbReference>
<dbReference type="GO" id="GO:0005992">
    <property type="term" value="P:trehalose biosynthetic process"/>
    <property type="evidence" value="ECO:0007669"/>
    <property type="project" value="InterPro"/>
</dbReference>
<dbReference type="Gene3D" id="3.30.70.1020">
    <property type="entry name" value="Trehalose-6-phosphate phosphatase related protein, domain 2"/>
    <property type="match status" value="1"/>
</dbReference>
<dbReference type="Proteomes" id="UP000248790">
    <property type="component" value="Unassembled WGS sequence"/>
</dbReference>
<organism evidence="3 4">
    <name type="scientific">Larkinella arboricola</name>
    <dbReference type="NCBI Taxonomy" id="643671"/>
    <lineage>
        <taxon>Bacteria</taxon>
        <taxon>Pseudomonadati</taxon>
        <taxon>Bacteroidota</taxon>
        <taxon>Cytophagia</taxon>
        <taxon>Cytophagales</taxon>
        <taxon>Spirosomataceae</taxon>
        <taxon>Larkinella</taxon>
    </lineage>
</organism>
<comment type="similarity">
    <text evidence="1">In the C-terminal section; belongs to the trehalose phosphatase family.</text>
</comment>
<dbReference type="Pfam" id="PF00982">
    <property type="entry name" value="Glyco_transf_20"/>
    <property type="match status" value="1"/>
</dbReference>
<dbReference type="OrthoDB" id="9761633at2"/>
<dbReference type="SUPFAM" id="SSF53756">
    <property type="entry name" value="UDP-Glycosyltransferase/glycogen phosphorylase"/>
    <property type="match status" value="1"/>
</dbReference>
<dbReference type="InterPro" id="IPR003337">
    <property type="entry name" value="Trehalose_PPase"/>
</dbReference>